<feature type="domain" description="DED" evidence="1">
    <location>
        <begin position="29"/>
        <end position="108"/>
    </location>
</feature>
<name>A0A8S3RSK8_MYTED</name>
<accession>A0A8S3RSK8</accession>
<dbReference type="Pfam" id="PF01335">
    <property type="entry name" value="DED"/>
    <property type="match status" value="1"/>
</dbReference>
<dbReference type="GO" id="GO:0042981">
    <property type="term" value="P:regulation of apoptotic process"/>
    <property type="evidence" value="ECO:0007669"/>
    <property type="project" value="InterPro"/>
</dbReference>
<dbReference type="SUPFAM" id="SSF47986">
    <property type="entry name" value="DEATH domain"/>
    <property type="match status" value="1"/>
</dbReference>
<comment type="caution">
    <text evidence="2">The sequence shown here is derived from an EMBL/GenBank/DDBJ whole genome shotgun (WGS) entry which is preliminary data.</text>
</comment>
<dbReference type="PROSITE" id="PS50168">
    <property type="entry name" value="DED"/>
    <property type="match status" value="1"/>
</dbReference>
<proteinExistence type="predicted"/>
<dbReference type="AlphaFoldDB" id="A0A8S3RSK8"/>
<evidence type="ECO:0000259" key="1">
    <source>
        <dbReference type="PROSITE" id="PS50168"/>
    </source>
</evidence>
<reference evidence="2" key="1">
    <citation type="submission" date="2021-03" db="EMBL/GenBank/DDBJ databases">
        <authorList>
            <person name="Bekaert M."/>
        </authorList>
    </citation>
    <scope>NUCLEOTIDE SEQUENCE</scope>
</reference>
<dbReference type="InterPro" id="IPR011029">
    <property type="entry name" value="DEATH-like_dom_sf"/>
</dbReference>
<protein>
    <recommendedName>
        <fullName evidence="1">DED domain-containing protein</fullName>
    </recommendedName>
</protein>
<evidence type="ECO:0000313" key="2">
    <source>
        <dbReference type="EMBL" id="CAG2209492.1"/>
    </source>
</evidence>
<organism evidence="2 3">
    <name type="scientific">Mytilus edulis</name>
    <name type="common">Blue mussel</name>
    <dbReference type="NCBI Taxonomy" id="6550"/>
    <lineage>
        <taxon>Eukaryota</taxon>
        <taxon>Metazoa</taxon>
        <taxon>Spiralia</taxon>
        <taxon>Lophotrochozoa</taxon>
        <taxon>Mollusca</taxon>
        <taxon>Bivalvia</taxon>
        <taxon>Autobranchia</taxon>
        <taxon>Pteriomorphia</taxon>
        <taxon>Mytilida</taxon>
        <taxon>Mytiloidea</taxon>
        <taxon>Mytilidae</taxon>
        <taxon>Mytilinae</taxon>
        <taxon>Mytilus</taxon>
    </lineage>
</organism>
<dbReference type="Proteomes" id="UP000683360">
    <property type="component" value="Unassembled WGS sequence"/>
</dbReference>
<dbReference type="InterPro" id="IPR001875">
    <property type="entry name" value="DED_dom"/>
</dbReference>
<gene>
    <name evidence="2" type="ORF">MEDL_23626</name>
</gene>
<dbReference type="Gene3D" id="1.10.533.10">
    <property type="entry name" value="Death Domain, Fas"/>
    <property type="match status" value="1"/>
</dbReference>
<dbReference type="EMBL" id="CAJPWZ010001187">
    <property type="protein sequence ID" value="CAG2209492.1"/>
    <property type="molecule type" value="Genomic_DNA"/>
</dbReference>
<keyword evidence="3" id="KW-1185">Reference proteome</keyword>
<evidence type="ECO:0000313" key="3">
    <source>
        <dbReference type="Proteomes" id="UP000683360"/>
    </source>
</evidence>
<sequence length="196" mass="22770">MTFRRHDSNKKRGSIDSSIIHNGLAKSDDFETVLMKVSNKLEESDLIALKYLVKTKNLKRTDLEKAESGFQVFDLLEKNGIISCRDTQPLQEWLELIGNANASKCLQQFHAKGISCPTKQASTNINFSKIVEHFKPTQKLKQLKEEVERNNFIILKGICLNFLLYYRHCEISFIMMSKFRYLFEIRSSDRKKLLGM</sequence>